<dbReference type="GO" id="GO:0003700">
    <property type="term" value="F:DNA-binding transcription factor activity"/>
    <property type="evidence" value="ECO:0007669"/>
    <property type="project" value="InterPro"/>
</dbReference>
<protein>
    <recommendedName>
        <fullName evidence="4">HTH araC/xylS-type domain-containing protein</fullName>
    </recommendedName>
</protein>
<dbReference type="InterPro" id="IPR018060">
    <property type="entry name" value="HTH_AraC"/>
</dbReference>
<dbReference type="InterPro" id="IPR018062">
    <property type="entry name" value="HTH_AraC-typ_CS"/>
</dbReference>
<sequence>MMVALSTAELQALFEAASQQGERIYQHSACECQELLPQKLGRGGDRTIVLRHGLTIRIRNAFLWQTIRLENPHDQSTPLIAKFHLSGNSRVLTPNVPDVKPDYEEIAGYNYLYYLPNLVEFEEWYAQESIRLVMVLIEPESLQEFDPGRDLPQPLQRLIAGDLTARFHQPLGQTTTAMRQILHQVLQCPYQGTMQKMYLESKALELLTLQFTHWLEDSQTPQRAPRLRHEDIERLHQAREILIQNIDNPPSLLALARQVRLNECKLKWGFRQIFGTTVFGYLHEVRMERSRQLLATGQLSVTEVAYAVGYSSLPSFSKAFRKRFGSSPLAYNSQFRFG</sequence>
<reference evidence="5 6" key="1">
    <citation type="submission" date="2016-11" db="EMBL/GenBank/DDBJ databases">
        <title>Draft Genome Sequences of Nine Cyanobacterial Strains from Diverse Habitats.</title>
        <authorList>
            <person name="Zhu T."/>
            <person name="Hou S."/>
            <person name="Lu X."/>
            <person name="Hess W.R."/>
        </authorList>
    </citation>
    <scope>NUCLEOTIDE SEQUENCE [LARGE SCALE GENOMIC DNA]</scope>
    <source>
        <strain evidence="5 6">5.2 s.c.1</strain>
    </source>
</reference>
<dbReference type="EMBL" id="MRCC01000011">
    <property type="protein sequence ID" value="OKH24987.1"/>
    <property type="molecule type" value="Genomic_DNA"/>
</dbReference>
<keyword evidence="2" id="KW-0238">DNA-binding</keyword>
<dbReference type="PROSITE" id="PS00041">
    <property type="entry name" value="HTH_ARAC_FAMILY_1"/>
    <property type="match status" value="1"/>
</dbReference>
<proteinExistence type="predicted"/>
<dbReference type="PROSITE" id="PS01124">
    <property type="entry name" value="HTH_ARAC_FAMILY_2"/>
    <property type="match status" value="1"/>
</dbReference>
<dbReference type="AlphaFoldDB" id="A0A1U7HN40"/>
<dbReference type="Gene3D" id="1.10.10.60">
    <property type="entry name" value="Homeodomain-like"/>
    <property type="match status" value="1"/>
</dbReference>
<dbReference type="RefSeq" id="WP_073550149.1">
    <property type="nucleotide sequence ID" value="NZ_CAWMVK010000003.1"/>
</dbReference>
<evidence type="ECO:0000256" key="3">
    <source>
        <dbReference type="ARBA" id="ARBA00023163"/>
    </source>
</evidence>
<evidence type="ECO:0000313" key="6">
    <source>
        <dbReference type="Proteomes" id="UP000185984"/>
    </source>
</evidence>
<gene>
    <name evidence="5" type="ORF">NIES1031_14125</name>
</gene>
<dbReference type="PANTHER" id="PTHR47893:SF1">
    <property type="entry name" value="REGULATORY PROTEIN PCHR"/>
    <property type="match status" value="1"/>
</dbReference>
<dbReference type="InterPro" id="IPR020449">
    <property type="entry name" value="Tscrpt_reg_AraC-type_HTH"/>
</dbReference>
<dbReference type="GO" id="GO:0043565">
    <property type="term" value="F:sequence-specific DNA binding"/>
    <property type="evidence" value="ECO:0007669"/>
    <property type="project" value="InterPro"/>
</dbReference>
<keyword evidence="3" id="KW-0804">Transcription</keyword>
<dbReference type="PRINTS" id="PR00032">
    <property type="entry name" value="HTHARAC"/>
</dbReference>
<dbReference type="InterPro" id="IPR009057">
    <property type="entry name" value="Homeodomain-like_sf"/>
</dbReference>
<dbReference type="Proteomes" id="UP000185984">
    <property type="component" value="Unassembled WGS sequence"/>
</dbReference>
<comment type="caution">
    <text evidence="5">The sequence shown here is derived from an EMBL/GenBank/DDBJ whole genome shotgun (WGS) entry which is preliminary data.</text>
</comment>
<dbReference type="SUPFAM" id="SSF46689">
    <property type="entry name" value="Homeodomain-like"/>
    <property type="match status" value="2"/>
</dbReference>
<accession>A0A1U7HN40</accession>
<organism evidence="5 6">
    <name type="scientific">Chroogloeocystis siderophila 5.2 s.c.1</name>
    <dbReference type="NCBI Taxonomy" id="247279"/>
    <lineage>
        <taxon>Bacteria</taxon>
        <taxon>Bacillati</taxon>
        <taxon>Cyanobacteriota</taxon>
        <taxon>Cyanophyceae</taxon>
        <taxon>Oscillatoriophycideae</taxon>
        <taxon>Chroococcales</taxon>
        <taxon>Chroococcaceae</taxon>
        <taxon>Chroogloeocystis</taxon>
    </lineage>
</organism>
<dbReference type="STRING" id="247279.NIES1031_14125"/>
<keyword evidence="6" id="KW-1185">Reference proteome</keyword>
<dbReference type="PANTHER" id="PTHR47893">
    <property type="entry name" value="REGULATORY PROTEIN PCHR"/>
    <property type="match status" value="1"/>
</dbReference>
<evidence type="ECO:0000313" key="5">
    <source>
        <dbReference type="EMBL" id="OKH24987.1"/>
    </source>
</evidence>
<dbReference type="InterPro" id="IPR053142">
    <property type="entry name" value="PchR_regulatory_protein"/>
</dbReference>
<name>A0A1U7HN40_9CHRO</name>
<dbReference type="Pfam" id="PF12833">
    <property type="entry name" value="HTH_18"/>
    <property type="match status" value="1"/>
</dbReference>
<evidence type="ECO:0000256" key="1">
    <source>
        <dbReference type="ARBA" id="ARBA00023015"/>
    </source>
</evidence>
<feature type="domain" description="HTH araC/xylS-type" evidence="4">
    <location>
        <begin position="236"/>
        <end position="334"/>
    </location>
</feature>
<keyword evidence="1" id="KW-0805">Transcription regulation</keyword>
<evidence type="ECO:0000256" key="2">
    <source>
        <dbReference type="ARBA" id="ARBA00023125"/>
    </source>
</evidence>
<dbReference type="SMART" id="SM00342">
    <property type="entry name" value="HTH_ARAC"/>
    <property type="match status" value="1"/>
</dbReference>
<dbReference type="OrthoDB" id="7544370at2"/>
<evidence type="ECO:0000259" key="4">
    <source>
        <dbReference type="PROSITE" id="PS01124"/>
    </source>
</evidence>